<evidence type="ECO:0000256" key="4">
    <source>
        <dbReference type="ARBA" id="ARBA00022989"/>
    </source>
</evidence>
<dbReference type="Gene3D" id="2.60.40.10">
    <property type="entry name" value="Immunoglobulins"/>
    <property type="match status" value="15"/>
</dbReference>
<dbReference type="Pfam" id="PF13585">
    <property type="entry name" value="CHU_C"/>
    <property type="match status" value="1"/>
</dbReference>
<feature type="domain" description="PKD" evidence="6">
    <location>
        <begin position="1146"/>
        <end position="1202"/>
    </location>
</feature>
<protein>
    <submittedName>
        <fullName evidence="7">PKD domain-containing protein</fullName>
    </submittedName>
</protein>
<name>A0ABY6J5X7_9BACT</name>
<feature type="domain" description="PKD" evidence="6">
    <location>
        <begin position="200"/>
        <end position="282"/>
    </location>
</feature>
<dbReference type="CDD" id="cd00146">
    <property type="entry name" value="PKD"/>
    <property type="match status" value="13"/>
</dbReference>
<feature type="domain" description="PKD" evidence="6">
    <location>
        <begin position="530"/>
        <end position="594"/>
    </location>
</feature>
<dbReference type="SUPFAM" id="SSF49299">
    <property type="entry name" value="PKD domain"/>
    <property type="match status" value="15"/>
</dbReference>
<dbReference type="PANTHER" id="PTHR46730">
    <property type="entry name" value="POLYCYSTIN-1"/>
    <property type="match status" value="1"/>
</dbReference>
<keyword evidence="4" id="KW-1133">Transmembrane helix</keyword>
<keyword evidence="3" id="KW-0677">Repeat</keyword>
<dbReference type="SMART" id="SM00089">
    <property type="entry name" value="PKD"/>
    <property type="match status" value="15"/>
</dbReference>
<feature type="domain" description="PKD" evidence="6">
    <location>
        <begin position="447"/>
        <end position="515"/>
    </location>
</feature>
<evidence type="ECO:0000256" key="2">
    <source>
        <dbReference type="ARBA" id="ARBA00022692"/>
    </source>
</evidence>
<feature type="domain" description="PKD" evidence="6">
    <location>
        <begin position="302"/>
        <end position="344"/>
    </location>
</feature>
<reference evidence="7" key="1">
    <citation type="submission" date="2022-10" db="EMBL/GenBank/DDBJ databases">
        <title>Chitinophaga sp. nov., isolated from soil.</title>
        <authorList>
            <person name="Jeon C.O."/>
        </authorList>
    </citation>
    <scope>NUCLEOTIDE SEQUENCE</scope>
    <source>
        <strain evidence="7">R8</strain>
    </source>
</reference>
<gene>
    <name evidence="7" type="ORF">MKQ68_00495</name>
</gene>
<dbReference type="Pfam" id="PF00801">
    <property type="entry name" value="PKD"/>
    <property type="match status" value="1"/>
</dbReference>
<dbReference type="InterPro" id="IPR000601">
    <property type="entry name" value="PKD_dom"/>
</dbReference>
<dbReference type="InterPro" id="IPR035986">
    <property type="entry name" value="PKD_dom_sf"/>
</dbReference>
<dbReference type="RefSeq" id="WP_264281627.1">
    <property type="nucleotide sequence ID" value="NZ_CP107006.1"/>
</dbReference>
<proteinExistence type="predicted"/>
<keyword evidence="2" id="KW-0812">Transmembrane</keyword>
<feature type="domain" description="PKD" evidence="6">
    <location>
        <begin position="33"/>
        <end position="117"/>
    </location>
</feature>
<evidence type="ECO:0000259" key="6">
    <source>
        <dbReference type="PROSITE" id="PS50093"/>
    </source>
</evidence>
<feature type="domain" description="PKD" evidence="6">
    <location>
        <begin position="611"/>
        <end position="691"/>
    </location>
</feature>
<dbReference type="Pfam" id="PF18911">
    <property type="entry name" value="PKD_4"/>
    <property type="match status" value="12"/>
</dbReference>
<dbReference type="NCBIfam" id="TIGR04131">
    <property type="entry name" value="Bac_Flav_CTERM"/>
    <property type="match status" value="1"/>
</dbReference>
<feature type="domain" description="PKD" evidence="6">
    <location>
        <begin position="114"/>
        <end position="201"/>
    </location>
</feature>
<feature type="domain" description="PKD" evidence="6">
    <location>
        <begin position="982"/>
        <end position="1011"/>
    </location>
</feature>
<feature type="domain" description="PKD" evidence="6">
    <location>
        <begin position="694"/>
        <end position="776"/>
    </location>
</feature>
<dbReference type="PANTHER" id="PTHR46730:SF4">
    <property type="entry name" value="POLYCYSTIC KIDNEY DISEASE PROTEIN 1-LIKE 1"/>
    <property type="match status" value="1"/>
</dbReference>
<feature type="domain" description="PKD" evidence="6">
    <location>
        <begin position="888"/>
        <end position="934"/>
    </location>
</feature>
<dbReference type="InterPro" id="IPR026341">
    <property type="entry name" value="T9SS_type_B"/>
</dbReference>
<accession>A0ABY6J5X7</accession>
<feature type="domain" description="PKD" evidence="6">
    <location>
        <begin position="1053"/>
        <end position="1097"/>
    </location>
</feature>
<evidence type="ECO:0000313" key="7">
    <source>
        <dbReference type="EMBL" id="UYQ93579.1"/>
    </source>
</evidence>
<evidence type="ECO:0000256" key="1">
    <source>
        <dbReference type="ARBA" id="ARBA00004141"/>
    </source>
</evidence>
<evidence type="ECO:0000313" key="8">
    <source>
        <dbReference type="Proteomes" id="UP001162741"/>
    </source>
</evidence>
<dbReference type="PROSITE" id="PS50093">
    <property type="entry name" value="PKD"/>
    <property type="match status" value="14"/>
</dbReference>
<dbReference type="InterPro" id="IPR022409">
    <property type="entry name" value="PKD/Chitinase_dom"/>
</dbReference>
<organism evidence="7 8">
    <name type="scientific">Chitinophaga horti</name>
    <dbReference type="NCBI Taxonomy" id="2920382"/>
    <lineage>
        <taxon>Bacteria</taxon>
        <taxon>Pseudomonadati</taxon>
        <taxon>Bacteroidota</taxon>
        <taxon>Chitinophagia</taxon>
        <taxon>Chitinophagales</taxon>
        <taxon>Chitinophagaceae</taxon>
        <taxon>Chitinophaga</taxon>
    </lineage>
</organism>
<evidence type="ECO:0000256" key="3">
    <source>
        <dbReference type="ARBA" id="ARBA00022737"/>
    </source>
</evidence>
<keyword evidence="5" id="KW-0472">Membrane</keyword>
<feature type="domain" description="PKD" evidence="6">
    <location>
        <begin position="390"/>
        <end position="444"/>
    </location>
</feature>
<dbReference type="Proteomes" id="UP001162741">
    <property type="component" value="Chromosome"/>
</dbReference>
<keyword evidence="8" id="KW-1185">Reference proteome</keyword>
<dbReference type="EMBL" id="CP107006">
    <property type="protein sequence ID" value="UYQ93579.1"/>
    <property type="molecule type" value="Genomic_DNA"/>
</dbReference>
<sequence>MENQQPQTLRNRYIHRVLLLAMIVLCAHRTVGQTVDFTADKFSGCVPLTVSFSNLSDPGAVSYNWNFGLGAAVPEKDPAKIFTVAGTYNVVLTVTYPGNIVKTATKTITVYEAPTAVFTTSPLSGCTPLTVSFTDQSTPGSGTIARVLWDFGDGVTSETANPAHTYTLPGNYTVGSIVTNSFGCTSGYTLPTPVKVQSTPVADFTASPTSGCTTPMTVNFTSSAPAGVTYNWDFGDAAAGSANNSSLANPSHTYTSEGSYTVTLTATTSEGCAAVVTKSNLVVIRSTVADFTFSNSCVGSAVQFTNTTTPAPTVATWFFPDGSSQTGINASKVFTAPGNYQVTLVSGTPGCTQTTIKTITIAAKPAVDFSATPITGCNVPFTTQFNALAPGSTQYRWTFGDNTTSTTANPEHTYNAEGDYTVKLWAANAQGCADSITKPAYIRVRRPTIVLSAAPPEGCIPFNTTLSANITNGGAVTGYQWDFGDGATSTAATPAHTYTTEGSFNVKVVITFAGGCKDSSSIPVRAGNIPVVQFDADPKITCAATPVQFTNQSTPRGTSWSWLFPEDNGVSSQENPLYTFRNEGLHDVTLIVNNYGCIRSLTKTDFITIQPPIASFTRATSCTDKFLVQFTDNSDFGDAPTTRNWSWDFGDRQTSTEQSPAHRYAAAGFYRVTLTVSNGTCQHTFTGSVRVIDEQPVISANATTICAGGTITFTRSNINDSNIASFSWNWNDNTSTQTRNLTWNKRYSTPGVYNVVLTVLDSNNCRTASTPLTITVNGPKADFTYTGRNCKGDEQRFSDNSAANNGNALTQWVFDYGDGSKPDTFTTKPVSIAHAFANAGNYNVRLTVTDASGCSTTIAKAVSVIGVKAVIGRNASVVCLNSSMGFNSTSSQGGPLTYLWSFGDGTTSTEAHPGKRYDTAGLFDVSLTVTNAIGCTDTQSEADYILVPNPKAAFTLPANLANCPPVLVQLTNESTGSNRVIWDFGDGSRSVIANASHVYTLPDTYTIKLFAYAEGNCVDSTSQQVEIKGPRGTRTITDKTGCAPQTVSFSATSANAVKYIWDYDDGTVQTTTTPASSHSYTREGLYFPRVVLEDAQGCQVIAQGPADTVLIEQVKASFTATPSVICDAGEMRVADMSAGLTKDLLGQAFRYQWDFGVPGRTNDVATTPNAVFRYEQFGTYEVKLKVTSAIGCVDSATTSIRVDEKPNGNIASRTAICPGDTITFNGSDAKNLPNTEWNWQYSGKNYPNLRSLSLNFPEAGLFEIKLIIKNQEGTCSDTSVMNLRVNPKPALAATPKNVTVCRGQSIQLNANVPESQVTWTNYRISNVNSQTPIVDPVTDTLYHVVAVNQFGCFSEDNVRIAVTQPHEIRTGDATICEGNVTQLAVTGNATRYQWLPSPTINRTDVLTPLVNPTVTTRYAVVGYGEDACFTDTAWATVTVNPKPKLVTGGDRTVPAGSVVPLNIQSSPDVITWKWSPAKYLDCYDCPQPTATPRENITYNVLATNVYGCTSTEEIAIRLQCLNSVTFLPNSFSPNGDGQNDVFYVRGRGVKSVRTFRIFNRWGELVFERANFNIDDIAFGWDGRHAGQLLVPDVYVYYVQAVCDNNEPLLLKGNVTLLR</sequence>
<evidence type="ECO:0000256" key="5">
    <source>
        <dbReference type="ARBA" id="ARBA00023136"/>
    </source>
</evidence>
<feature type="domain" description="PKD" evidence="6">
    <location>
        <begin position="801"/>
        <end position="864"/>
    </location>
</feature>
<comment type="subcellular location">
    <subcellularLocation>
        <location evidence="1">Membrane</location>
        <topology evidence="1">Multi-pass membrane protein</topology>
    </subcellularLocation>
</comment>
<dbReference type="InterPro" id="IPR013783">
    <property type="entry name" value="Ig-like_fold"/>
</dbReference>